<gene>
    <name evidence="2" type="ORF">LTR36_002591</name>
</gene>
<feature type="region of interest" description="Disordered" evidence="1">
    <location>
        <begin position="111"/>
        <end position="133"/>
    </location>
</feature>
<reference evidence="2 3" key="1">
    <citation type="submission" date="2021-11" db="EMBL/GenBank/DDBJ databases">
        <title>Black yeast isolated from Biological Soil Crust.</title>
        <authorList>
            <person name="Kurbessoian T."/>
        </authorList>
    </citation>
    <scope>NUCLEOTIDE SEQUENCE [LARGE SCALE GENOMIC DNA]</scope>
    <source>
        <strain evidence="2 3">CCFEE 5522</strain>
    </source>
</reference>
<keyword evidence="3" id="KW-1185">Reference proteome</keyword>
<feature type="compositionally biased region" description="Low complexity" evidence="1">
    <location>
        <begin position="46"/>
        <end position="70"/>
    </location>
</feature>
<feature type="region of interest" description="Disordered" evidence="1">
    <location>
        <begin position="26"/>
        <end position="75"/>
    </location>
</feature>
<feature type="compositionally biased region" description="Low complexity" evidence="1">
    <location>
        <begin position="26"/>
        <end position="37"/>
    </location>
</feature>
<accession>A0AAV9JJM6</accession>
<evidence type="ECO:0000313" key="3">
    <source>
        <dbReference type="Proteomes" id="UP001324427"/>
    </source>
</evidence>
<dbReference type="EMBL" id="JAVFHQ010000018">
    <property type="protein sequence ID" value="KAK4545638.1"/>
    <property type="molecule type" value="Genomic_DNA"/>
</dbReference>
<comment type="caution">
    <text evidence="2">The sequence shown here is derived from an EMBL/GenBank/DDBJ whole genome shotgun (WGS) entry which is preliminary data.</text>
</comment>
<evidence type="ECO:0000313" key="2">
    <source>
        <dbReference type="EMBL" id="KAK4545638.1"/>
    </source>
</evidence>
<organism evidence="2 3">
    <name type="scientific">Oleoguttula mirabilis</name>
    <dbReference type="NCBI Taxonomy" id="1507867"/>
    <lineage>
        <taxon>Eukaryota</taxon>
        <taxon>Fungi</taxon>
        <taxon>Dikarya</taxon>
        <taxon>Ascomycota</taxon>
        <taxon>Pezizomycotina</taxon>
        <taxon>Dothideomycetes</taxon>
        <taxon>Dothideomycetidae</taxon>
        <taxon>Mycosphaerellales</taxon>
        <taxon>Teratosphaeriaceae</taxon>
        <taxon>Oleoguttula</taxon>
    </lineage>
</organism>
<dbReference type="Proteomes" id="UP001324427">
    <property type="component" value="Unassembled WGS sequence"/>
</dbReference>
<sequence length="133" mass="14570">MEVLAHEFVHLPIIISDYDAILLEPSSPSSPSSPLSSTAHSTTGRTSPTPNVNINTTTSSTPSSSATCSPIHQNSSSGFTEFADDLWSRMTYGMKQKLRAACVEVLRRTDDNDAREEEEKGGWAYDEDARFLD</sequence>
<dbReference type="AlphaFoldDB" id="A0AAV9JJM6"/>
<evidence type="ECO:0000256" key="1">
    <source>
        <dbReference type="SAM" id="MobiDB-lite"/>
    </source>
</evidence>
<name>A0AAV9JJM6_9PEZI</name>
<proteinExistence type="predicted"/>
<protein>
    <submittedName>
        <fullName evidence="2">Uncharacterized protein</fullName>
    </submittedName>
</protein>